<accession>A0A9P4VVS4</accession>
<organism evidence="9 10">
    <name type="scientific">Patellaria atrata CBS 101060</name>
    <dbReference type="NCBI Taxonomy" id="1346257"/>
    <lineage>
        <taxon>Eukaryota</taxon>
        <taxon>Fungi</taxon>
        <taxon>Dikarya</taxon>
        <taxon>Ascomycota</taxon>
        <taxon>Pezizomycotina</taxon>
        <taxon>Dothideomycetes</taxon>
        <taxon>Dothideomycetes incertae sedis</taxon>
        <taxon>Patellariales</taxon>
        <taxon>Patellariaceae</taxon>
        <taxon>Patellaria</taxon>
    </lineage>
</organism>
<dbReference type="InterPro" id="IPR005607">
    <property type="entry name" value="BSD_dom"/>
</dbReference>
<evidence type="ECO:0000313" key="10">
    <source>
        <dbReference type="Proteomes" id="UP000799429"/>
    </source>
</evidence>
<dbReference type="InterPro" id="IPR027079">
    <property type="entry name" value="Tfb1/GTF2H1"/>
</dbReference>
<comment type="similarity">
    <text evidence="2">Belongs to the TFB1 family.</text>
</comment>
<dbReference type="SUPFAM" id="SSF50729">
    <property type="entry name" value="PH domain-like"/>
    <property type="match status" value="1"/>
</dbReference>
<keyword evidence="3" id="KW-0677">Repeat</keyword>
<dbReference type="InterPro" id="IPR011993">
    <property type="entry name" value="PH-like_dom_sf"/>
</dbReference>
<dbReference type="GO" id="GO:0006289">
    <property type="term" value="P:nucleotide-excision repair"/>
    <property type="evidence" value="ECO:0007669"/>
    <property type="project" value="InterPro"/>
</dbReference>
<dbReference type="Pfam" id="PF03909">
    <property type="entry name" value="BSD"/>
    <property type="match status" value="2"/>
</dbReference>
<dbReference type="OrthoDB" id="360521at2759"/>
<name>A0A9P4VVS4_9PEZI</name>
<dbReference type="GO" id="GO:0000439">
    <property type="term" value="C:transcription factor TFIIH core complex"/>
    <property type="evidence" value="ECO:0007669"/>
    <property type="project" value="InterPro"/>
</dbReference>
<keyword evidence="4" id="KW-0805">Transcription regulation</keyword>
<dbReference type="AlphaFoldDB" id="A0A9P4VVS4"/>
<evidence type="ECO:0000256" key="5">
    <source>
        <dbReference type="ARBA" id="ARBA00023163"/>
    </source>
</evidence>
<feature type="region of interest" description="Disordered" evidence="7">
    <location>
        <begin position="456"/>
        <end position="483"/>
    </location>
</feature>
<dbReference type="CDD" id="cd13229">
    <property type="entry name" value="PH_TFIIH"/>
    <property type="match status" value="1"/>
</dbReference>
<sequence length="652" mass="72874">MPGVLTSYKKQNGTLSVSKDNRSVIWTPSFSSGSTSAVSVLVSQITNLQQTPATSARVSIKIVAQAPSSTEPETHVFSFTSTDARTDQVNITAIIRNAVEIAKNESSRAVAGAAAPPVNAGGQPAAMAIAHAISTTPRNDEFWYDDSKLLSDVVLQRSLLDANPSIQQRFNESLKDKPESISIIQFSNQFWSTRIHLLRAHAVERAQHQGTYNVLSEIKIKSDSDGQAKINLSREQIQLIFNQHPLVKRVYNENVPPLDEVQFWVRFFKSRLFRKLKGEKNLDEYETDAKLDKYLDYDENADHPGNLQESHVPHFIDLEGNEQDYSQRYTKPDITMRPGNNEKPEPILKVLNSMSEKLIAAVASSDSDPHDPVGMDENAFNEIQLRDLQSRNTDNRVPLDIKNQSLFFSRQKEDTISTQAKMYSKQSPHKVLNSLRKDIDPELATSDGKGGLKLDAAIGVHEDSDSDDEEPGGKRRRRVGSTTSRNSAILQLLRGVKQRRAQGDDFSSFSGTFPPIEPTVLGLSPSIYDNLNLTNNTTIEFLHYFWSVFLSGDPDRANEIPKLVETLNKSLDRIKAVSDQAEAERNERIEAYKRQHAEKQQRSGKKFKLDISNIKGGAAVVNKTIAPTMDSIGEATEKFKKVFEAQRALQPQ</sequence>
<evidence type="ECO:0000256" key="1">
    <source>
        <dbReference type="ARBA" id="ARBA00004123"/>
    </source>
</evidence>
<protein>
    <submittedName>
        <fullName evidence="9">RNA polymerase II transcription factor-like protein</fullName>
    </submittedName>
</protein>
<dbReference type="EMBL" id="MU006090">
    <property type="protein sequence ID" value="KAF2841979.1"/>
    <property type="molecule type" value="Genomic_DNA"/>
</dbReference>
<dbReference type="SMART" id="SM00751">
    <property type="entry name" value="BSD"/>
    <property type="match status" value="2"/>
</dbReference>
<dbReference type="PROSITE" id="PS50858">
    <property type="entry name" value="BSD"/>
    <property type="match status" value="1"/>
</dbReference>
<proteinExistence type="inferred from homology"/>
<evidence type="ECO:0000313" key="9">
    <source>
        <dbReference type="EMBL" id="KAF2841979.1"/>
    </source>
</evidence>
<dbReference type="Proteomes" id="UP000799429">
    <property type="component" value="Unassembled WGS sequence"/>
</dbReference>
<evidence type="ECO:0000256" key="7">
    <source>
        <dbReference type="SAM" id="MobiDB-lite"/>
    </source>
</evidence>
<comment type="caution">
    <text evidence="9">The sequence shown here is derived from an EMBL/GenBank/DDBJ whole genome shotgun (WGS) entry which is preliminary data.</text>
</comment>
<evidence type="ECO:0000256" key="3">
    <source>
        <dbReference type="ARBA" id="ARBA00022737"/>
    </source>
</evidence>
<gene>
    <name evidence="9" type="ORF">M501DRAFT_1013354</name>
</gene>
<dbReference type="Gene3D" id="2.30.29.30">
    <property type="entry name" value="Pleckstrin-homology domain (PH domain)/Phosphotyrosine-binding domain (PTB)"/>
    <property type="match status" value="1"/>
</dbReference>
<evidence type="ECO:0000256" key="6">
    <source>
        <dbReference type="ARBA" id="ARBA00023242"/>
    </source>
</evidence>
<evidence type="ECO:0000259" key="8">
    <source>
        <dbReference type="PROSITE" id="PS50858"/>
    </source>
</evidence>
<keyword evidence="10" id="KW-1185">Reference proteome</keyword>
<evidence type="ECO:0000256" key="4">
    <source>
        <dbReference type="ARBA" id="ARBA00023015"/>
    </source>
</evidence>
<keyword evidence="5" id="KW-0804">Transcription</keyword>
<dbReference type="InterPro" id="IPR013876">
    <property type="entry name" value="TFIIH_BTF_p62_N"/>
</dbReference>
<dbReference type="Pfam" id="PF08567">
    <property type="entry name" value="PH_TFIIH"/>
    <property type="match status" value="1"/>
</dbReference>
<reference evidence="9" key="1">
    <citation type="journal article" date="2020" name="Stud. Mycol.">
        <title>101 Dothideomycetes genomes: a test case for predicting lifestyles and emergence of pathogens.</title>
        <authorList>
            <person name="Haridas S."/>
            <person name="Albert R."/>
            <person name="Binder M."/>
            <person name="Bloem J."/>
            <person name="Labutti K."/>
            <person name="Salamov A."/>
            <person name="Andreopoulos B."/>
            <person name="Baker S."/>
            <person name="Barry K."/>
            <person name="Bills G."/>
            <person name="Bluhm B."/>
            <person name="Cannon C."/>
            <person name="Castanera R."/>
            <person name="Culley D."/>
            <person name="Daum C."/>
            <person name="Ezra D."/>
            <person name="Gonzalez J."/>
            <person name="Henrissat B."/>
            <person name="Kuo A."/>
            <person name="Liang C."/>
            <person name="Lipzen A."/>
            <person name="Lutzoni F."/>
            <person name="Magnuson J."/>
            <person name="Mondo S."/>
            <person name="Nolan M."/>
            <person name="Ohm R."/>
            <person name="Pangilinan J."/>
            <person name="Park H.-J."/>
            <person name="Ramirez L."/>
            <person name="Alfaro M."/>
            <person name="Sun H."/>
            <person name="Tritt A."/>
            <person name="Yoshinaga Y."/>
            <person name="Zwiers L.-H."/>
            <person name="Turgeon B."/>
            <person name="Goodwin S."/>
            <person name="Spatafora J."/>
            <person name="Crous P."/>
            <person name="Grigoriev I."/>
        </authorList>
    </citation>
    <scope>NUCLEOTIDE SEQUENCE</scope>
    <source>
        <strain evidence="9">CBS 101060</strain>
    </source>
</reference>
<comment type="subcellular location">
    <subcellularLocation>
        <location evidence="1">Nucleus</location>
    </subcellularLocation>
</comment>
<feature type="domain" description="BSD" evidence="8">
    <location>
        <begin position="224"/>
        <end position="275"/>
    </location>
</feature>
<dbReference type="PANTHER" id="PTHR12856">
    <property type="entry name" value="TRANSCRIPTION INITIATION FACTOR IIH-RELATED"/>
    <property type="match status" value="1"/>
</dbReference>
<dbReference type="GO" id="GO:0006351">
    <property type="term" value="P:DNA-templated transcription"/>
    <property type="evidence" value="ECO:0007669"/>
    <property type="project" value="InterPro"/>
</dbReference>
<evidence type="ECO:0000256" key="2">
    <source>
        <dbReference type="ARBA" id="ARBA00009448"/>
    </source>
</evidence>
<keyword evidence="6" id="KW-0539">Nucleus</keyword>